<dbReference type="EMBL" id="WKPJ01000009">
    <property type="protein sequence ID" value="MSA89250.1"/>
    <property type="molecule type" value="Genomic_DNA"/>
</dbReference>
<keyword evidence="4" id="KW-1185">Reference proteome</keyword>
<sequence>MNKVELYKFAIERYGDEAQVNQGIEEMAELIQAINKFRRNPCAETLKGIAEEIADVEIMLEQYKIIFGATLPVNRIKSNKLQRLAERLGVKDYD</sequence>
<name>A0A6N7S6K5_9FIRM</name>
<proteinExistence type="predicted"/>
<organism evidence="1 3">
    <name type="scientific">Holdemania massiliensis</name>
    <dbReference type="NCBI Taxonomy" id="1468449"/>
    <lineage>
        <taxon>Bacteria</taxon>
        <taxon>Bacillati</taxon>
        <taxon>Bacillota</taxon>
        <taxon>Erysipelotrichia</taxon>
        <taxon>Erysipelotrichales</taxon>
        <taxon>Erysipelotrichaceae</taxon>
        <taxon>Holdemania</taxon>
    </lineage>
</organism>
<evidence type="ECO:0000313" key="3">
    <source>
        <dbReference type="Proteomes" id="UP000433575"/>
    </source>
</evidence>
<dbReference type="Proteomes" id="UP000480929">
    <property type="component" value="Unassembled WGS sequence"/>
</dbReference>
<dbReference type="CDD" id="cd11539">
    <property type="entry name" value="NTP-PPase_u2"/>
    <property type="match status" value="1"/>
</dbReference>
<comment type="caution">
    <text evidence="1">The sequence shown here is derived from an EMBL/GenBank/DDBJ whole genome shotgun (WGS) entry which is preliminary data.</text>
</comment>
<gene>
    <name evidence="2" type="ORF">GKD88_07320</name>
    <name evidence="1" type="ORF">GKE08_07915</name>
</gene>
<reference evidence="3 4" key="1">
    <citation type="journal article" date="2019" name="Nat. Med.">
        <title>A library of human gut bacterial isolates paired with longitudinal multiomics data enables mechanistic microbiome research.</title>
        <authorList>
            <person name="Poyet M."/>
            <person name="Groussin M."/>
            <person name="Gibbons S.M."/>
            <person name="Avila-Pacheco J."/>
            <person name="Jiang X."/>
            <person name="Kearney S.M."/>
            <person name="Perrotta A.R."/>
            <person name="Berdy B."/>
            <person name="Zhao S."/>
            <person name="Lieberman T.D."/>
            <person name="Swanson P.K."/>
            <person name="Smith M."/>
            <person name="Roesemann S."/>
            <person name="Alexander J.E."/>
            <person name="Rich S.A."/>
            <person name="Livny J."/>
            <person name="Vlamakis H."/>
            <person name="Clish C."/>
            <person name="Bullock K."/>
            <person name="Deik A."/>
            <person name="Scott J."/>
            <person name="Pierce K.A."/>
            <person name="Xavier R.J."/>
            <person name="Alm E.J."/>
        </authorList>
    </citation>
    <scope>NUCLEOTIDE SEQUENCE [LARGE SCALE GENOMIC DNA]</scope>
    <source>
        <strain evidence="1 3">BIOML-A4</strain>
        <strain evidence="2 4">BIOML-A5</strain>
    </source>
</reference>
<dbReference type="AlphaFoldDB" id="A0A6N7S6K5"/>
<dbReference type="RefSeq" id="WP_154238577.1">
    <property type="nucleotide sequence ID" value="NZ_WKPI01000010.1"/>
</dbReference>
<evidence type="ECO:0000313" key="1">
    <source>
        <dbReference type="EMBL" id="MSA89250.1"/>
    </source>
</evidence>
<dbReference type="OrthoDB" id="5387728at2"/>
<protein>
    <recommendedName>
        <fullName evidence="5">NTP pyrophosphohydrolase MazG putative catalytic core domain-containing protein</fullName>
    </recommendedName>
</protein>
<dbReference type="Proteomes" id="UP000433575">
    <property type="component" value="Unassembled WGS sequence"/>
</dbReference>
<dbReference type="EMBL" id="WKPI01000010">
    <property type="protein sequence ID" value="MSC32928.1"/>
    <property type="molecule type" value="Genomic_DNA"/>
</dbReference>
<evidence type="ECO:0000313" key="2">
    <source>
        <dbReference type="EMBL" id="MSC32928.1"/>
    </source>
</evidence>
<accession>A0A6N7S6K5</accession>
<evidence type="ECO:0000313" key="4">
    <source>
        <dbReference type="Proteomes" id="UP000480929"/>
    </source>
</evidence>
<evidence type="ECO:0008006" key="5">
    <source>
        <dbReference type="Google" id="ProtNLM"/>
    </source>
</evidence>